<dbReference type="Proteomes" id="UP000518878">
    <property type="component" value="Unassembled WGS sequence"/>
</dbReference>
<dbReference type="PANTHER" id="PTHR33204:SF17">
    <property type="entry name" value="TRANSCRIPTIONAL REGULATORY PROTEIN"/>
    <property type="match status" value="1"/>
</dbReference>
<dbReference type="EMBL" id="JAAQTL010000001">
    <property type="protein sequence ID" value="NID16570.1"/>
    <property type="molecule type" value="Genomic_DNA"/>
</dbReference>
<dbReference type="Gene3D" id="1.10.10.10">
    <property type="entry name" value="Winged helix-like DNA-binding domain superfamily/Winged helix DNA-binding domain"/>
    <property type="match status" value="1"/>
</dbReference>
<keyword evidence="2" id="KW-0238">DNA-binding</keyword>
<organism evidence="5 6">
    <name type="scientific">Luteibacter yeojuensis</name>
    <dbReference type="NCBI Taxonomy" id="345309"/>
    <lineage>
        <taxon>Bacteria</taxon>
        <taxon>Pseudomonadati</taxon>
        <taxon>Pseudomonadota</taxon>
        <taxon>Gammaproteobacteria</taxon>
        <taxon>Lysobacterales</taxon>
        <taxon>Rhodanobacteraceae</taxon>
        <taxon>Luteibacter</taxon>
    </lineage>
</organism>
<protein>
    <submittedName>
        <fullName evidence="5">Helix-turn-helix transcriptional regulator</fullName>
    </submittedName>
</protein>
<dbReference type="PROSITE" id="PS51118">
    <property type="entry name" value="HTH_HXLR"/>
    <property type="match status" value="1"/>
</dbReference>
<keyword evidence="6" id="KW-1185">Reference proteome</keyword>
<keyword evidence="3" id="KW-0804">Transcription</keyword>
<name>A0A7X5QW79_9GAMM</name>
<dbReference type="GO" id="GO:0003677">
    <property type="term" value="F:DNA binding"/>
    <property type="evidence" value="ECO:0007669"/>
    <property type="project" value="UniProtKB-KW"/>
</dbReference>
<keyword evidence="1" id="KW-0805">Transcription regulation</keyword>
<dbReference type="PANTHER" id="PTHR33204">
    <property type="entry name" value="TRANSCRIPTIONAL REGULATOR, MARR FAMILY"/>
    <property type="match status" value="1"/>
</dbReference>
<dbReference type="SUPFAM" id="SSF46785">
    <property type="entry name" value="Winged helix' DNA-binding domain"/>
    <property type="match status" value="1"/>
</dbReference>
<feature type="domain" description="HTH hxlR-type" evidence="4">
    <location>
        <begin position="11"/>
        <end position="108"/>
    </location>
</feature>
<evidence type="ECO:0000256" key="1">
    <source>
        <dbReference type="ARBA" id="ARBA00023015"/>
    </source>
</evidence>
<evidence type="ECO:0000259" key="4">
    <source>
        <dbReference type="PROSITE" id="PS51118"/>
    </source>
</evidence>
<dbReference type="InterPro" id="IPR036390">
    <property type="entry name" value="WH_DNA-bd_sf"/>
</dbReference>
<dbReference type="InterPro" id="IPR002577">
    <property type="entry name" value="HTH_HxlR"/>
</dbReference>
<dbReference type="AlphaFoldDB" id="A0A7X5QW79"/>
<gene>
    <name evidence="5" type="ORF">HBF32_13950</name>
</gene>
<evidence type="ECO:0000313" key="6">
    <source>
        <dbReference type="Proteomes" id="UP000518878"/>
    </source>
</evidence>
<evidence type="ECO:0000256" key="3">
    <source>
        <dbReference type="ARBA" id="ARBA00023163"/>
    </source>
</evidence>
<proteinExistence type="predicted"/>
<dbReference type="Pfam" id="PF01638">
    <property type="entry name" value="HxlR"/>
    <property type="match status" value="1"/>
</dbReference>
<dbReference type="RefSeq" id="WP_166700205.1">
    <property type="nucleotide sequence ID" value="NZ_JAAQTL010000001.1"/>
</dbReference>
<dbReference type="InterPro" id="IPR036388">
    <property type="entry name" value="WH-like_DNA-bd_sf"/>
</dbReference>
<reference evidence="5 6" key="1">
    <citation type="journal article" date="2006" name="Int. J. Syst. Evol. Microbiol.">
        <title>Dyella yeojuensis sp. nov., isolated from greenhouse soil in Korea.</title>
        <authorList>
            <person name="Kim B.Y."/>
            <person name="Weon H.Y."/>
            <person name="Lee K.H."/>
            <person name="Seok S.J."/>
            <person name="Kwon S.W."/>
            <person name="Go S.J."/>
            <person name="Stackebrandt E."/>
        </authorList>
    </citation>
    <scope>NUCLEOTIDE SEQUENCE [LARGE SCALE GENOMIC DNA]</scope>
    <source>
        <strain evidence="5 6">DSM 17673</strain>
    </source>
</reference>
<comment type="caution">
    <text evidence="5">The sequence shown here is derived from an EMBL/GenBank/DDBJ whole genome shotgun (WGS) entry which is preliminary data.</text>
</comment>
<evidence type="ECO:0000256" key="2">
    <source>
        <dbReference type="ARBA" id="ARBA00023125"/>
    </source>
</evidence>
<accession>A0A7X5QW79</accession>
<sequence>MDTDKLSSGTCAISRGLAHVGDAWSALILRDASLGMTQFDQFRTSLGIAPNILSRRLKSLTEAGVLEKRRYSERPPRDEYVLTQAGRDFLPILAAMGEWGRRYNGGGRALSRLVDSETGAPIHAVVVDGRTGRPLDRMALRLEMPD</sequence>
<evidence type="ECO:0000313" key="5">
    <source>
        <dbReference type="EMBL" id="NID16570.1"/>
    </source>
</evidence>